<evidence type="ECO:0000313" key="2">
    <source>
        <dbReference type="Proteomes" id="UP000178401"/>
    </source>
</evidence>
<dbReference type="EMBL" id="MGFY01000005">
    <property type="protein sequence ID" value="OGM17381.1"/>
    <property type="molecule type" value="Genomic_DNA"/>
</dbReference>
<protein>
    <recommendedName>
        <fullName evidence="3">LytR/CpsA/Psr regulator C-terminal domain-containing protein</fullName>
    </recommendedName>
</protein>
<organism evidence="1 2">
    <name type="scientific">Candidatus Woesebacteria bacterium RBG_19FT_COMBO_37_29</name>
    <dbReference type="NCBI Taxonomy" id="1802486"/>
    <lineage>
        <taxon>Bacteria</taxon>
        <taxon>Candidatus Woeseibacteriota</taxon>
    </lineage>
</organism>
<evidence type="ECO:0008006" key="3">
    <source>
        <dbReference type="Google" id="ProtNLM"/>
    </source>
</evidence>
<evidence type="ECO:0000313" key="1">
    <source>
        <dbReference type="EMBL" id="OGM17381.1"/>
    </source>
</evidence>
<name>A0A1F7XQT3_9BACT</name>
<dbReference type="Proteomes" id="UP000178401">
    <property type="component" value="Unassembled WGS sequence"/>
</dbReference>
<accession>A0A1F7XQT3</accession>
<comment type="caution">
    <text evidence="1">The sequence shown here is derived from an EMBL/GenBank/DDBJ whole genome shotgun (WGS) entry which is preliminary data.</text>
</comment>
<reference evidence="1 2" key="1">
    <citation type="journal article" date="2016" name="Nat. Commun.">
        <title>Thousands of microbial genomes shed light on interconnected biogeochemical processes in an aquifer system.</title>
        <authorList>
            <person name="Anantharaman K."/>
            <person name="Brown C.T."/>
            <person name="Hug L.A."/>
            <person name="Sharon I."/>
            <person name="Castelle C.J."/>
            <person name="Probst A.J."/>
            <person name="Thomas B.C."/>
            <person name="Singh A."/>
            <person name="Wilkins M.J."/>
            <person name="Karaoz U."/>
            <person name="Brodie E.L."/>
            <person name="Williams K.H."/>
            <person name="Hubbard S.S."/>
            <person name="Banfield J.F."/>
        </authorList>
    </citation>
    <scope>NUCLEOTIDE SEQUENCE [LARGE SCALE GENOMIC DNA]</scope>
</reference>
<proteinExistence type="predicted"/>
<sequence>MHLIAIIFLIFGLLIIFLLKTRSWIGDAKLTLVINNSEDLYVAVFDPVADDITTVKIPGSVEVDVSRRLGKIRLVSIWQLGKDEKLDGRLLAETITKNFRIPVVAWADSQALGFIDKGNVIQALISSYKTNLTLSDKLRLFFFTLGVKEFKRTDLDLSKTSFLKAKKLADGEMGYVVTDIMPQKLIVIASDNLVSKQDLKVILTNASGDSLLSEKVGKIVESLGTKIAAIDNLKEEDFDCVVKGKDLKLDKRFALVLGCEVSKDTSGNFDVEIKFGKKFLQRF</sequence>
<dbReference type="AlphaFoldDB" id="A0A1F7XQT3"/>
<gene>
    <name evidence="1" type="ORF">A2V55_00245</name>
</gene>